<dbReference type="Proteomes" id="UP000062645">
    <property type="component" value="Chromosome"/>
</dbReference>
<proteinExistence type="predicted"/>
<dbReference type="EMBL" id="CP012036">
    <property type="protein sequence ID" value="ALF54207.1"/>
    <property type="molecule type" value="Genomic_DNA"/>
</dbReference>
<sequence>MSELILHCADWYEATYFVQKENAWDILNEEMKCLLDVKYMARDYLINSITRKGTAVSRICEEIYQRYLTN</sequence>
<dbReference type="PATRIC" id="fig|224013.5.peg.4162"/>
<reference evidence="1 2" key="2">
    <citation type="journal article" date="2016" name="Genome Announc.">
        <title>Draft Genome Sequence of the N2-Fixing Cyanobacterium Nostoc piscinale CENA21, Isolated from the Brazilian Amazon Floodplain.</title>
        <authorList>
            <person name="Leao T."/>
            <person name="Guimaraes P.I."/>
            <person name="de Melo A.G."/>
            <person name="Ramos R.T."/>
            <person name="Leao P.N."/>
            <person name="Silva A."/>
            <person name="Fiore M.F."/>
            <person name="Schneider M.P."/>
        </authorList>
    </citation>
    <scope>NUCLEOTIDE SEQUENCE [LARGE SCALE GENOMIC DNA]</scope>
    <source>
        <strain evidence="1 2">CENA21</strain>
    </source>
</reference>
<protein>
    <submittedName>
        <fullName evidence="1">Uncharacterized protein</fullName>
    </submittedName>
</protein>
<accession>A0A0M3V5T0</accession>
<reference evidence="2" key="1">
    <citation type="submission" date="2015-07" db="EMBL/GenBank/DDBJ databases">
        <title>Genome Of Nitrogen-Fixing Cyanobacterium Nostoc piscinale CENA21 From Solimoes/Amazon River Floodplain Sediments And Comparative Genomics To Uncover Biosynthetic Natural Products Potential.</title>
        <authorList>
            <person name="Leao T.F."/>
            <person name="Leao P.N."/>
            <person name="Guimaraes P.I."/>
            <person name="de Melo A.G.C."/>
            <person name="Ramos R.T.J."/>
            <person name="Silva A."/>
            <person name="Fiore M.F."/>
            <person name="Schneider M.P.C."/>
        </authorList>
    </citation>
    <scope>NUCLEOTIDE SEQUENCE [LARGE SCALE GENOMIC DNA]</scope>
    <source>
        <strain evidence="2">CENA21</strain>
    </source>
</reference>
<evidence type="ECO:0000313" key="1">
    <source>
        <dbReference type="EMBL" id="ALF54207.1"/>
    </source>
</evidence>
<name>A0A0M3V5T0_9NOSO</name>
<gene>
    <name evidence="1" type="ORF">ACX27_17380</name>
</gene>
<dbReference type="AlphaFoldDB" id="A0A0M3V5T0"/>
<keyword evidence="2" id="KW-1185">Reference proteome</keyword>
<evidence type="ECO:0000313" key="2">
    <source>
        <dbReference type="Proteomes" id="UP000062645"/>
    </source>
</evidence>
<organism evidence="1 2">
    <name type="scientific">Nostoc piscinale CENA21</name>
    <dbReference type="NCBI Taxonomy" id="224013"/>
    <lineage>
        <taxon>Bacteria</taxon>
        <taxon>Bacillati</taxon>
        <taxon>Cyanobacteriota</taxon>
        <taxon>Cyanophyceae</taxon>
        <taxon>Nostocales</taxon>
        <taxon>Nostocaceae</taxon>
        <taxon>Nostoc</taxon>
    </lineage>
</organism>
<dbReference type="KEGG" id="npz:ACX27_17380"/>
<dbReference type="RefSeq" id="WP_062294724.1">
    <property type="nucleotide sequence ID" value="NZ_CP012036.1"/>
</dbReference>